<keyword evidence="5" id="KW-0862">Zinc</keyword>
<dbReference type="InterPro" id="IPR013087">
    <property type="entry name" value="Znf_C2H2_type"/>
</dbReference>
<keyword evidence="6" id="KW-0539">Nucleus</keyword>
<dbReference type="InterPro" id="IPR036236">
    <property type="entry name" value="Znf_C2H2_sf"/>
</dbReference>
<feature type="domain" description="C2H2-type" evidence="9">
    <location>
        <begin position="607"/>
        <end position="634"/>
    </location>
</feature>
<dbReference type="EMBL" id="CARXXK010000002">
    <property type="protein sequence ID" value="CAI6354452.1"/>
    <property type="molecule type" value="Genomic_DNA"/>
</dbReference>
<feature type="domain" description="C2H2-type" evidence="9">
    <location>
        <begin position="693"/>
        <end position="718"/>
    </location>
</feature>
<sequence length="718" mass="84165">MEFNKPDPLKMTGNLAENFRNFRYQLQMYFNATECHSKEEATQVAILLDLLGSDCLKIYNTLKIPSITVFEILKALEAYCIPPRRNETMQQYKFFTRKQLDGEPFNKYYADLRELVKSCELNTCDKLLKIQIILGISDKELQARLLRDELTLEKTVKHCQIVEESKVNRKLIQENTKKLLNIEAEQHKGSNQYSRGVKSNFRKPTQHKQSNGKGDGKFKNIMEKHIDLQHKNIKIEMEDNNEEEFTDIGYNIDKNKHKNTNFRNVSVNKETNSIIKTEKDETVFNDCVFESKIEIEMVHATDPIENCNNPNPTVGGQMDNREKEYQYNICNKSFQDKNNLEVHKSLHANIKKFNCMTCGEQFFELNGLKTHLMVHKDNNIKLLENQFTQECNDVGDSNSNLWTVVVNNETNTIIETEQDETVFNDCVFDSETEIEMAHATDPIENCNNPNPTEHEMEIGIEKEYKNDEMYNCAKCSLQFHDRPSIIDHLNPHIDQCINCCKYIGSPTSCKYPVSIQEHPRTSFYFECEECYNEFYTLKSFERYLSAQSNKKTDRPYKCDICLKTYINLYHFAAHQRLHKGARPFVCDLCGKAFPARVPLNRHKKTNHTCYICNKFFNDPKELNVHKITHEEFKLKHYACKLCDKAFKNQLTLDRHQSTHQVEKPFKCDFCPKAFTRTDCLVIHRRKHTGEKPFKCDLCKKTYPRFGSLTRHEAMVHNK</sequence>
<evidence type="ECO:0000256" key="6">
    <source>
        <dbReference type="ARBA" id="ARBA00023242"/>
    </source>
</evidence>
<comment type="subcellular location">
    <subcellularLocation>
        <location evidence="1">Nucleus</location>
    </subcellularLocation>
</comment>
<feature type="domain" description="C2H2-type" evidence="9">
    <location>
        <begin position="353"/>
        <end position="380"/>
    </location>
</feature>
<evidence type="ECO:0000256" key="7">
    <source>
        <dbReference type="PROSITE-ProRule" id="PRU00042"/>
    </source>
</evidence>
<dbReference type="Proteomes" id="UP001160148">
    <property type="component" value="Unassembled WGS sequence"/>
</dbReference>
<dbReference type="GO" id="GO:0005634">
    <property type="term" value="C:nucleus"/>
    <property type="evidence" value="ECO:0007669"/>
    <property type="project" value="UniProtKB-SubCell"/>
</dbReference>
<evidence type="ECO:0000313" key="10">
    <source>
        <dbReference type="EMBL" id="CAI6354452.1"/>
    </source>
</evidence>
<dbReference type="GO" id="GO:0000981">
    <property type="term" value="F:DNA-binding transcription factor activity, RNA polymerase II-specific"/>
    <property type="evidence" value="ECO:0007669"/>
    <property type="project" value="TreeGrafter"/>
</dbReference>
<dbReference type="Gene3D" id="3.30.160.60">
    <property type="entry name" value="Classic Zinc Finger"/>
    <property type="match status" value="6"/>
</dbReference>
<dbReference type="SUPFAM" id="SSF57667">
    <property type="entry name" value="beta-beta-alpha zinc fingers"/>
    <property type="match status" value="4"/>
</dbReference>
<comment type="caution">
    <text evidence="10">The sequence shown here is derived from an EMBL/GenBank/DDBJ whole genome shotgun (WGS) entry which is preliminary data.</text>
</comment>
<evidence type="ECO:0000256" key="1">
    <source>
        <dbReference type="ARBA" id="ARBA00004123"/>
    </source>
</evidence>
<dbReference type="Pfam" id="PF00096">
    <property type="entry name" value="zf-C2H2"/>
    <property type="match status" value="5"/>
</dbReference>
<reference evidence="10 11" key="1">
    <citation type="submission" date="2023-01" db="EMBL/GenBank/DDBJ databases">
        <authorList>
            <person name="Whitehead M."/>
        </authorList>
    </citation>
    <scope>NUCLEOTIDE SEQUENCE [LARGE SCALE GENOMIC DNA]</scope>
</reference>
<gene>
    <name evidence="10" type="ORF">MEUPH1_LOCUS10453</name>
</gene>
<feature type="domain" description="C2H2-type" evidence="9">
    <location>
        <begin position="325"/>
        <end position="352"/>
    </location>
</feature>
<feature type="domain" description="C2H2-type" evidence="9">
    <location>
        <begin position="556"/>
        <end position="583"/>
    </location>
</feature>
<evidence type="ECO:0000259" key="9">
    <source>
        <dbReference type="PROSITE" id="PS50157"/>
    </source>
</evidence>
<feature type="domain" description="C2H2-type" evidence="9">
    <location>
        <begin position="637"/>
        <end position="664"/>
    </location>
</feature>
<keyword evidence="11" id="KW-1185">Reference proteome</keyword>
<keyword evidence="3" id="KW-0677">Repeat</keyword>
<protein>
    <recommendedName>
        <fullName evidence="9">C2H2-type domain-containing protein</fullName>
    </recommendedName>
</protein>
<dbReference type="PANTHER" id="PTHR24381">
    <property type="entry name" value="ZINC FINGER PROTEIN"/>
    <property type="match status" value="1"/>
</dbReference>
<keyword evidence="2" id="KW-0479">Metal-binding</keyword>
<evidence type="ECO:0000256" key="5">
    <source>
        <dbReference type="ARBA" id="ARBA00022833"/>
    </source>
</evidence>
<feature type="region of interest" description="Disordered" evidence="8">
    <location>
        <begin position="188"/>
        <end position="218"/>
    </location>
</feature>
<dbReference type="GO" id="GO:0000977">
    <property type="term" value="F:RNA polymerase II transcription regulatory region sequence-specific DNA binding"/>
    <property type="evidence" value="ECO:0007669"/>
    <property type="project" value="TreeGrafter"/>
</dbReference>
<dbReference type="PROSITE" id="PS00028">
    <property type="entry name" value="ZINC_FINGER_C2H2_1"/>
    <property type="match status" value="8"/>
</dbReference>
<evidence type="ECO:0000313" key="11">
    <source>
        <dbReference type="Proteomes" id="UP001160148"/>
    </source>
</evidence>
<dbReference type="SMART" id="SM00355">
    <property type="entry name" value="ZnF_C2H2"/>
    <property type="match status" value="9"/>
</dbReference>
<dbReference type="FunFam" id="3.30.160.60:FF:000446">
    <property type="entry name" value="Zinc finger protein"/>
    <property type="match status" value="1"/>
</dbReference>
<feature type="domain" description="C2H2-type" evidence="9">
    <location>
        <begin position="584"/>
        <end position="608"/>
    </location>
</feature>
<dbReference type="PROSITE" id="PS50157">
    <property type="entry name" value="ZINC_FINGER_C2H2_2"/>
    <property type="match status" value="8"/>
</dbReference>
<evidence type="ECO:0000256" key="8">
    <source>
        <dbReference type="SAM" id="MobiDB-lite"/>
    </source>
</evidence>
<feature type="domain" description="C2H2-type" evidence="9">
    <location>
        <begin position="665"/>
        <end position="692"/>
    </location>
</feature>
<dbReference type="AlphaFoldDB" id="A0AAV0WFK0"/>
<evidence type="ECO:0000256" key="3">
    <source>
        <dbReference type="ARBA" id="ARBA00022737"/>
    </source>
</evidence>
<dbReference type="FunFam" id="3.30.160.60:FF:000303">
    <property type="entry name" value="Zinc finger protein 41"/>
    <property type="match status" value="1"/>
</dbReference>
<organism evidence="10 11">
    <name type="scientific">Macrosiphum euphorbiae</name>
    <name type="common">potato aphid</name>
    <dbReference type="NCBI Taxonomy" id="13131"/>
    <lineage>
        <taxon>Eukaryota</taxon>
        <taxon>Metazoa</taxon>
        <taxon>Ecdysozoa</taxon>
        <taxon>Arthropoda</taxon>
        <taxon>Hexapoda</taxon>
        <taxon>Insecta</taxon>
        <taxon>Pterygota</taxon>
        <taxon>Neoptera</taxon>
        <taxon>Paraneoptera</taxon>
        <taxon>Hemiptera</taxon>
        <taxon>Sternorrhyncha</taxon>
        <taxon>Aphidomorpha</taxon>
        <taxon>Aphidoidea</taxon>
        <taxon>Aphididae</taxon>
        <taxon>Macrosiphini</taxon>
        <taxon>Macrosiphum</taxon>
    </lineage>
</organism>
<keyword evidence="4 7" id="KW-0863">Zinc-finger</keyword>
<accession>A0AAV0WFK0</accession>
<proteinExistence type="predicted"/>
<dbReference type="PANTHER" id="PTHR24381:SF393">
    <property type="entry name" value="CHROMATIN-LINKED ADAPTOR FOR MSL PROTEINS, ISOFORM B"/>
    <property type="match status" value="1"/>
</dbReference>
<evidence type="ECO:0000256" key="2">
    <source>
        <dbReference type="ARBA" id="ARBA00022723"/>
    </source>
</evidence>
<evidence type="ECO:0000256" key="4">
    <source>
        <dbReference type="ARBA" id="ARBA00022771"/>
    </source>
</evidence>
<name>A0AAV0WFK0_9HEMI</name>
<dbReference type="GO" id="GO:0008270">
    <property type="term" value="F:zinc ion binding"/>
    <property type="evidence" value="ECO:0007669"/>
    <property type="project" value="UniProtKB-KW"/>
</dbReference>